<dbReference type="RefSeq" id="XP_035683739.1">
    <property type="nucleotide sequence ID" value="XM_035827846.1"/>
</dbReference>
<dbReference type="OMA" id="ICHPSYY"/>
<dbReference type="InterPro" id="IPR011856">
    <property type="entry name" value="tRNA_endonuc-like_dom_sf"/>
</dbReference>
<dbReference type="KEGG" id="bfo:118420825"/>
<dbReference type="GO" id="GO:0005634">
    <property type="term" value="C:nucleus"/>
    <property type="evidence" value="ECO:0007669"/>
    <property type="project" value="UniProtKB-ARBA"/>
</dbReference>
<protein>
    <submittedName>
        <fullName evidence="6">tRNA-splicing endonuclease subunit Sen15-like</fullName>
    </submittedName>
</protein>
<dbReference type="Proteomes" id="UP000001554">
    <property type="component" value="Chromosome 8"/>
</dbReference>
<dbReference type="GO" id="GO:0006388">
    <property type="term" value="P:tRNA splicing, via endonucleolytic cleavage and ligation"/>
    <property type="evidence" value="ECO:0007669"/>
    <property type="project" value="InterPro"/>
</dbReference>
<dbReference type="OrthoDB" id="10002170at2759"/>
<gene>
    <name evidence="6" type="primary">LOC118420825</name>
</gene>
<dbReference type="PANTHER" id="PTHR28582">
    <property type="entry name" value="TRNA-SPLICING ENDONUCLEASE SUBUNIT SEN15"/>
    <property type="match status" value="1"/>
</dbReference>
<name>A0A9J7LIT3_BRAFL</name>
<accession>A0A9J7LIT3</accession>
<comment type="similarity">
    <text evidence="1">Belongs to the SEN15 family.</text>
</comment>
<evidence type="ECO:0000313" key="5">
    <source>
        <dbReference type="Proteomes" id="UP000001554"/>
    </source>
</evidence>
<sequence>MEPSSIHKMASSGENKTRAADLTSLLEHPKYKEMVAYGYNNQEQGHVAMLVYLYLSEAKQWAELDLQPCPELQMVTLYGRPTQADDLQVLVPLGKQADLSPQRLRDFLTHVSLPQDELELEEPDLMTRRVTLAICDTDSTITFYRITDGFVPPDPPEVVAEKKAKKRQWKKRKGQRTQHQQ</sequence>
<dbReference type="PANTHER" id="PTHR28582:SF1">
    <property type="entry name" value="TRNA-SPLICING ENDONUCLEASE SUBUNIT SEN15"/>
    <property type="match status" value="1"/>
</dbReference>
<dbReference type="InterPro" id="IPR036167">
    <property type="entry name" value="tRNA_intron_Endo_cat-like_sf"/>
</dbReference>
<reference evidence="5" key="1">
    <citation type="journal article" date="2020" name="Nat. Ecol. Evol.">
        <title>Deeply conserved synteny resolves early events in vertebrate evolution.</title>
        <authorList>
            <person name="Simakov O."/>
            <person name="Marletaz F."/>
            <person name="Yue J.X."/>
            <person name="O'Connell B."/>
            <person name="Jenkins J."/>
            <person name="Brandt A."/>
            <person name="Calef R."/>
            <person name="Tung C.H."/>
            <person name="Huang T.K."/>
            <person name="Schmutz J."/>
            <person name="Satoh N."/>
            <person name="Yu J.K."/>
            <person name="Putnam N.H."/>
            <person name="Green R.E."/>
            <person name="Rokhsar D.S."/>
        </authorList>
    </citation>
    <scope>NUCLEOTIDE SEQUENCE [LARGE SCALE GENOMIC DNA]</scope>
    <source>
        <strain evidence="5">S238N-H82</strain>
    </source>
</reference>
<dbReference type="AlphaFoldDB" id="A0A9J7LIT3"/>
<dbReference type="GeneID" id="118420825"/>
<dbReference type="InterPro" id="IPR018593">
    <property type="entry name" value="tRNA-endonuc_su_Sen15"/>
</dbReference>
<organism evidence="5 6">
    <name type="scientific">Branchiostoma floridae</name>
    <name type="common">Florida lancelet</name>
    <name type="synonym">Amphioxus</name>
    <dbReference type="NCBI Taxonomy" id="7739"/>
    <lineage>
        <taxon>Eukaryota</taxon>
        <taxon>Metazoa</taxon>
        <taxon>Chordata</taxon>
        <taxon>Cephalochordata</taxon>
        <taxon>Leptocardii</taxon>
        <taxon>Amphioxiformes</taxon>
        <taxon>Branchiostomatidae</taxon>
        <taxon>Branchiostoma</taxon>
    </lineage>
</organism>
<feature type="compositionally biased region" description="Basic residues" evidence="3">
    <location>
        <begin position="163"/>
        <end position="181"/>
    </location>
</feature>
<dbReference type="Gene3D" id="3.40.1350.10">
    <property type="match status" value="1"/>
</dbReference>
<reference evidence="6" key="2">
    <citation type="submission" date="2025-08" db="UniProtKB">
        <authorList>
            <consortium name="RefSeq"/>
        </authorList>
    </citation>
    <scope>IDENTIFICATION</scope>
    <source>
        <strain evidence="6">S238N-H82</strain>
        <tissue evidence="6">Testes</tissue>
    </source>
</reference>
<feature type="region of interest" description="Disordered" evidence="3">
    <location>
        <begin position="153"/>
        <end position="181"/>
    </location>
</feature>
<evidence type="ECO:0000259" key="4">
    <source>
        <dbReference type="Pfam" id="PF09631"/>
    </source>
</evidence>
<evidence type="ECO:0000256" key="1">
    <source>
        <dbReference type="ARBA" id="ARBA00006091"/>
    </source>
</evidence>
<keyword evidence="2" id="KW-0819">tRNA processing</keyword>
<dbReference type="Pfam" id="PF09631">
    <property type="entry name" value="Sen15"/>
    <property type="match status" value="1"/>
</dbReference>
<dbReference type="SUPFAM" id="SSF53032">
    <property type="entry name" value="tRNA-intron endonuclease catalytic domain-like"/>
    <property type="match status" value="1"/>
</dbReference>
<feature type="domain" description="tRNA-splicing endonuclease subunit Sen15" evidence="4">
    <location>
        <begin position="50"/>
        <end position="155"/>
    </location>
</feature>
<evidence type="ECO:0000313" key="6">
    <source>
        <dbReference type="RefSeq" id="XP_035683739.1"/>
    </source>
</evidence>
<evidence type="ECO:0000256" key="3">
    <source>
        <dbReference type="SAM" id="MobiDB-lite"/>
    </source>
</evidence>
<evidence type="ECO:0000256" key="2">
    <source>
        <dbReference type="ARBA" id="ARBA00022694"/>
    </source>
</evidence>
<proteinExistence type="inferred from homology"/>
<dbReference type="GO" id="GO:0003676">
    <property type="term" value="F:nucleic acid binding"/>
    <property type="evidence" value="ECO:0007669"/>
    <property type="project" value="InterPro"/>
</dbReference>
<keyword evidence="5" id="KW-1185">Reference proteome</keyword>